<proteinExistence type="predicted"/>
<gene>
    <name evidence="2" type="ORF">HQ865_14680</name>
</gene>
<dbReference type="KEGG" id="mmab:HQ865_14680"/>
<name>A0A7D4UKP6_9SPHI</name>
<protein>
    <recommendedName>
        <fullName evidence="4">MG2 domain-containing protein</fullName>
    </recommendedName>
</protein>
<feature type="chain" id="PRO_5028887373" description="MG2 domain-containing protein" evidence="1">
    <location>
        <begin position="23"/>
        <end position="796"/>
    </location>
</feature>
<sequence length="796" mass="87672">MLRRKHLTLLLIMLSVVIGANAQNTPATPSNFKLFFEKIYLHTDRDTYVKGDTLWFKAYLTNAQTNKPIKTSGTLYVDLIAPDAHVISTEFVRLNNGSGNADIELTDTLAAGKYRLRAYTNWMKNFGDAFIYEKEITIVDLSAPATPVTANKKDKKKASQPQTAPIIAPALPTVRFFPEGGSMIAGISSLIAVKAEDANGKGIPATGAVISAAGDTIARFKCDDLGMGLFALLPAKGQTYSATAKVANKQLPVQLPAVLSQGLALQVKQTDSLLHVVISNTSADPAQYTLTVKHSGQTIISQALASSGLQTAAKISSRDLPEGIVAVALYDTQGKPNCERLVYIHHPDFGYAKISTDKRVYAPFEKTTVQFDTDAGATNLSVAVVDAMAVPQQADDILSYLMLGSELHGHVEQARRYFDANNANRFKQLDLLLLTQGWRDFIWRRLTDTTIHIDHTAEKGISLSGFVKDEVNHKAMPALNVSLYASGLEGTKLFATRTDTKGHFIFADLAIYDKQFVKLSSINLKGDSKGTVYVDTFFTLPVKPVLNKRTDTLPDTVTPAIAALIKKAGTANQLKGVTNLKEVKITANKNIVTLDNGRKMMTWGDPQIFNITPQDNQYRTLTWFLQQRDKRAILNDANRPGVAYMIDGKKTQPLLMINGSMFHIDKELYFNMPIEKYKRVEVTQLVAGSRAFFLISAYTKQANPLIDNPGYLGLDVQGYYQARTFYKPVYEGEANPPKTDMRTTIHWQPYLKTDADGKATFSFYNTSGSTTASIIVQGIKDDGTPISEVLNYEVKQ</sequence>
<keyword evidence="3" id="KW-1185">Reference proteome</keyword>
<feature type="signal peptide" evidence="1">
    <location>
        <begin position="1"/>
        <end position="22"/>
    </location>
</feature>
<evidence type="ECO:0000256" key="1">
    <source>
        <dbReference type="SAM" id="SignalP"/>
    </source>
</evidence>
<evidence type="ECO:0000313" key="2">
    <source>
        <dbReference type="EMBL" id="QKJ30942.1"/>
    </source>
</evidence>
<evidence type="ECO:0000313" key="3">
    <source>
        <dbReference type="Proteomes" id="UP000505355"/>
    </source>
</evidence>
<accession>A0A7D4UKP6</accession>
<organism evidence="2 3">
    <name type="scientific">Mucilaginibacter mali</name>
    <dbReference type="NCBI Taxonomy" id="2740462"/>
    <lineage>
        <taxon>Bacteria</taxon>
        <taxon>Pseudomonadati</taxon>
        <taxon>Bacteroidota</taxon>
        <taxon>Sphingobacteriia</taxon>
        <taxon>Sphingobacteriales</taxon>
        <taxon>Sphingobacteriaceae</taxon>
        <taxon>Mucilaginibacter</taxon>
    </lineage>
</organism>
<dbReference type="Gene3D" id="2.60.40.1930">
    <property type="match status" value="1"/>
</dbReference>
<reference evidence="2 3" key="1">
    <citation type="submission" date="2020-05" db="EMBL/GenBank/DDBJ databases">
        <title>Mucilaginibacter mali sp. nov.</title>
        <authorList>
            <person name="Kim H.S."/>
            <person name="Lee K.C."/>
            <person name="Suh M.K."/>
            <person name="Kim J.-S."/>
            <person name="Han K.-I."/>
            <person name="Eom M.K."/>
            <person name="Shin Y.K."/>
            <person name="Lee J.-S."/>
        </authorList>
    </citation>
    <scope>NUCLEOTIDE SEQUENCE [LARGE SCALE GENOMIC DNA]</scope>
    <source>
        <strain evidence="2 3">G2-14</strain>
    </source>
</reference>
<keyword evidence="1" id="KW-0732">Signal</keyword>
<dbReference type="EMBL" id="CP054139">
    <property type="protein sequence ID" value="QKJ30942.1"/>
    <property type="molecule type" value="Genomic_DNA"/>
</dbReference>
<dbReference type="RefSeq" id="WP_173415611.1">
    <property type="nucleotide sequence ID" value="NZ_CP054139.1"/>
</dbReference>
<dbReference type="Proteomes" id="UP000505355">
    <property type="component" value="Chromosome"/>
</dbReference>
<evidence type="ECO:0008006" key="4">
    <source>
        <dbReference type="Google" id="ProtNLM"/>
    </source>
</evidence>
<dbReference type="AlphaFoldDB" id="A0A7D4UKP6"/>